<sequence length="294" mass="33517">MIKRKVVQLANEYTLHDPFLMKGMDKALKRIVRAVNKREKIVVYGCYDLDGIAAVSVLFLVLKYLNADVEYFISDGKKDNFEINSDIVKNHVKFLGTNLMITAGCGSNSYDQVELCKRLGIDVIITDYHKCKCKVPNSIIINPNQDDCTYPFKDLTSSGVVYKLVQAISCYYQMKCVNKYLDLIMLGVLSTKPPYVGENKFIVEQGLYHMNFTNNYGLKALAKVNKEKRITFKNINKILENLMPSSNSSRMLANSRITVELFTTSNIDRAEQIVKYLKKEKKLVSNKQLIANSE</sequence>
<dbReference type="InterPro" id="IPR038763">
    <property type="entry name" value="DHH_sf"/>
</dbReference>
<protein>
    <submittedName>
        <fullName evidence="2">Delta(24)-sterol C-methyltransferase</fullName>
    </submittedName>
</protein>
<gene>
    <name evidence="2" type="ORF">HMJ28_11450</name>
</gene>
<comment type="caution">
    <text evidence="2">The sequence shown here is derived from an EMBL/GenBank/DDBJ whole genome shotgun (WGS) entry which is preliminary data.</text>
</comment>
<dbReference type="Pfam" id="PF01368">
    <property type="entry name" value="DHH"/>
    <property type="match status" value="1"/>
</dbReference>
<reference evidence="2 3" key="1">
    <citation type="submission" date="2020-05" db="EMBL/GenBank/DDBJ databases">
        <title>Draft genome sequence of Clostridium cochlearium strain AGROS13 isolated from a sheep dairy farm in New Zealand.</title>
        <authorList>
            <person name="Gupta T.B."/>
            <person name="Jauregui R."/>
            <person name="Risson A.N."/>
            <person name="Brightwell G."/>
            <person name="Maclean P."/>
        </authorList>
    </citation>
    <scope>NUCLEOTIDE SEQUENCE [LARGE SCALE GENOMIC DNA]</scope>
    <source>
        <strain evidence="2 3">AGROS13</strain>
    </source>
</reference>
<evidence type="ECO:0000259" key="1">
    <source>
        <dbReference type="Pfam" id="PF01368"/>
    </source>
</evidence>
<dbReference type="InterPro" id="IPR051673">
    <property type="entry name" value="SSDNA_exonuclease_RecJ"/>
</dbReference>
<organism evidence="2 3">
    <name type="scientific">Clostridium cochlearium</name>
    <dbReference type="NCBI Taxonomy" id="1494"/>
    <lineage>
        <taxon>Bacteria</taxon>
        <taxon>Bacillati</taxon>
        <taxon>Bacillota</taxon>
        <taxon>Clostridia</taxon>
        <taxon>Eubacteriales</taxon>
        <taxon>Clostridiaceae</taxon>
        <taxon>Clostridium</taxon>
    </lineage>
</organism>
<feature type="domain" description="DDH" evidence="1">
    <location>
        <begin position="40"/>
        <end position="188"/>
    </location>
</feature>
<keyword evidence="2" id="KW-0808">Transferase</keyword>
<dbReference type="InterPro" id="IPR001667">
    <property type="entry name" value="DDH_dom"/>
</dbReference>
<dbReference type="SUPFAM" id="SSF64182">
    <property type="entry name" value="DHH phosphoesterases"/>
    <property type="match status" value="1"/>
</dbReference>
<keyword evidence="2" id="KW-0489">Methyltransferase</keyword>
<dbReference type="PANTHER" id="PTHR30255:SF2">
    <property type="entry name" value="SINGLE-STRANDED-DNA-SPECIFIC EXONUCLEASE RECJ"/>
    <property type="match status" value="1"/>
</dbReference>
<dbReference type="GO" id="GO:0032259">
    <property type="term" value="P:methylation"/>
    <property type="evidence" value="ECO:0007669"/>
    <property type="project" value="UniProtKB-KW"/>
</dbReference>
<dbReference type="Proteomes" id="UP000528432">
    <property type="component" value="Unassembled WGS sequence"/>
</dbReference>
<dbReference type="AlphaFoldDB" id="A0A7Y4DEM1"/>
<dbReference type="GO" id="GO:0008168">
    <property type="term" value="F:methyltransferase activity"/>
    <property type="evidence" value="ECO:0007669"/>
    <property type="project" value="UniProtKB-KW"/>
</dbReference>
<proteinExistence type="predicted"/>
<accession>A0A7Y4DEM1</accession>
<name>A0A7Y4DEM1_CLOCO</name>
<dbReference type="EMBL" id="JABFIF010000030">
    <property type="protein sequence ID" value="NOH16983.1"/>
    <property type="molecule type" value="Genomic_DNA"/>
</dbReference>
<dbReference type="GO" id="GO:0004527">
    <property type="term" value="F:exonuclease activity"/>
    <property type="evidence" value="ECO:0007669"/>
    <property type="project" value="UniProtKB-KW"/>
</dbReference>
<evidence type="ECO:0000313" key="2">
    <source>
        <dbReference type="EMBL" id="NOH16983.1"/>
    </source>
</evidence>
<dbReference type="PANTHER" id="PTHR30255">
    <property type="entry name" value="SINGLE-STRANDED-DNA-SPECIFIC EXONUCLEASE RECJ"/>
    <property type="match status" value="1"/>
</dbReference>
<evidence type="ECO:0000313" key="3">
    <source>
        <dbReference type="Proteomes" id="UP000528432"/>
    </source>
</evidence>
<dbReference type="Gene3D" id="3.90.1640.30">
    <property type="match status" value="1"/>
</dbReference>